<organism evidence="2 3">
    <name type="scientific">Prosthecobacter vanneervenii</name>
    <dbReference type="NCBI Taxonomy" id="48466"/>
    <lineage>
        <taxon>Bacteria</taxon>
        <taxon>Pseudomonadati</taxon>
        <taxon>Verrucomicrobiota</taxon>
        <taxon>Verrucomicrobiia</taxon>
        <taxon>Verrucomicrobiales</taxon>
        <taxon>Verrucomicrobiaceae</taxon>
        <taxon>Prosthecobacter</taxon>
    </lineage>
</organism>
<comment type="caution">
    <text evidence="2">The sequence shown here is derived from an EMBL/GenBank/DDBJ whole genome shotgun (WGS) entry which is preliminary data.</text>
</comment>
<dbReference type="Proteomes" id="UP000590740">
    <property type="component" value="Unassembled WGS sequence"/>
</dbReference>
<name>A0A7W7Y6X5_9BACT</name>
<protein>
    <recommendedName>
        <fullName evidence="4">Porin</fullName>
    </recommendedName>
</protein>
<dbReference type="InterPro" id="IPR032638">
    <property type="entry name" value="Porin_5"/>
</dbReference>
<reference evidence="2 3" key="1">
    <citation type="submission" date="2020-08" db="EMBL/GenBank/DDBJ databases">
        <title>Genomic Encyclopedia of Type Strains, Phase IV (KMG-IV): sequencing the most valuable type-strain genomes for metagenomic binning, comparative biology and taxonomic classification.</title>
        <authorList>
            <person name="Goeker M."/>
        </authorList>
    </citation>
    <scope>NUCLEOTIDE SEQUENCE [LARGE SCALE GENOMIC DNA]</scope>
    <source>
        <strain evidence="2 3">DSM 12252</strain>
    </source>
</reference>
<dbReference type="InterPro" id="IPR011250">
    <property type="entry name" value="OMP/PagP_B-barrel"/>
</dbReference>
<dbReference type="Pfam" id="PF16930">
    <property type="entry name" value="Porin_5"/>
    <property type="match status" value="1"/>
</dbReference>
<feature type="compositionally biased region" description="Low complexity" evidence="1">
    <location>
        <begin position="81"/>
        <end position="95"/>
    </location>
</feature>
<gene>
    <name evidence="2" type="ORF">HNQ65_000194</name>
</gene>
<proteinExistence type="predicted"/>
<dbReference type="SUPFAM" id="SSF56925">
    <property type="entry name" value="OMPA-like"/>
    <property type="match status" value="1"/>
</dbReference>
<evidence type="ECO:0000256" key="1">
    <source>
        <dbReference type="SAM" id="MobiDB-lite"/>
    </source>
</evidence>
<evidence type="ECO:0000313" key="2">
    <source>
        <dbReference type="EMBL" id="MBB5030640.1"/>
    </source>
</evidence>
<evidence type="ECO:0008006" key="4">
    <source>
        <dbReference type="Google" id="ProtNLM"/>
    </source>
</evidence>
<feature type="region of interest" description="Disordered" evidence="1">
    <location>
        <begin position="68"/>
        <end position="103"/>
    </location>
</feature>
<dbReference type="AlphaFoldDB" id="A0A7W7Y6X5"/>
<accession>A0A7W7Y6X5</accession>
<evidence type="ECO:0000313" key="3">
    <source>
        <dbReference type="Proteomes" id="UP000590740"/>
    </source>
</evidence>
<dbReference type="RefSeq" id="WP_184337480.1">
    <property type="nucleotide sequence ID" value="NZ_JACHIG010000001.1"/>
</dbReference>
<dbReference type="EMBL" id="JACHIG010000001">
    <property type="protein sequence ID" value="MBB5030640.1"/>
    <property type="molecule type" value="Genomic_DNA"/>
</dbReference>
<sequence>MFPLSYFMLRAPAPSRRKLRHILAAMSLGTCGLLRAEPAASREPALPLPLLAEATTATPGVKNAAAAAAGPAPAPAPAAPSAPAATDLLPAAGTASPRPPASLSENVTINLINRLVQRGALTQQDAADLIRLAEQDAQIARSQAQTLGEVQAAVQQQAAAAPPVAEDEYRVTYVPETVKDQIRDQLRDEVLAQAKRDNWAAPNEIPEWTKRFKLFGDIRTQYQGYYFPTGNDVTGVFPNFAGINAGLPYNIGTNNPVPPPYLNVDQNRNRYLMRARLGFDIQLEDGFSAGFRVATGQTNTPVSTNQAVGAVGGLGSNVGTGGNFSLDSVWLDRGFIKYQTSADPNNNMSFFFGRFDNPFATSSELMWDEDVGFDGIAVKARYQPAEGGTTFYATGGAFPIFNTDLNFPNNSASKQSSTDKYLYAAQVGAEFKPTKHIEAKLGAAYYYFQNVSGKLSTPMLTPNANVVGSTDNRRPSFAQKGNTYMALRNITKDASNNNGTIDQYQYYGLASSFQNLAFTGRVDFNYYQTLQVSLLGEYVDNLAFSKSTINALAVNNRDGGTGSFNGSGTAWFLGMRAGRPALQERGDWFTMLSYRYIGSDSVIDAFNDSNFGGGGTNMQGYTLAAAMAISKSARLGISWMSANQITGPTFKADVFMFDLSVRF</sequence>
<keyword evidence="3" id="KW-1185">Reference proteome</keyword>